<name>A0A7H8QSU6_TALRU</name>
<dbReference type="AlphaFoldDB" id="A0A7H8QSU6"/>
<proteinExistence type="predicted"/>
<dbReference type="OrthoDB" id="4524525at2759"/>
<dbReference type="EMBL" id="CP055899">
    <property type="protein sequence ID" value="QKX56565.1"/>
    <property type="molecule type" value="Genomic_DNA"/>
</dbReference>
<accession>A0A7H8QSU6</accession>
<reference evidence="2" key="1">
    <citation type="submission" date="2020-06" db="EMBL/GenBank/DDBJ databases">
        <title>A chromosome-scale genome assembly of Talaromyces rugulosus W13939.</title>
        <authorList>
            <person name="Wang B."/>
            <person name="Guo L."/>
            <person name="Ye K."/>
            <person name="Wang L."/>
        </authorList>
    </citation>
    <scope>NUCLEOTIDE SEQUENCE [LARGE SCALE GENOMIC DNA]</scope>
    <source>
        <strain evidence="2">W13939</strain>
    </source>
</reference>
<dbReference type="GeneID" id="55991173"/>
<keyword evidence="2" id="KW-1185">Reference proteome</keyword>
<dbReference type="KEGG" id="trg:TRUGW13939_03670"/>
<gene>
    <name evidence="1" type="ORF">TRUGW13939_03670</name>
</gene>
<dbReference type="Proteomes" id="UP000509510">
    <property type="component" value="Chromosome II"/>
</dbReference>
<organism evidence="1 2">
    <name type="scientific">Talaromyces rugulosus</name>
    <name type="common">Penicillium rugulosum</name>
    <dbReference type="NCBI Taxonomy" id="121627"/>
    <lineage>
        <taxon>Eukaryota</taxon>
        <taxon>Fungi</taxon>
        <taxon>Dikarya</taxon>
        <taxon>Ascomycota</taxon>
        <taxon>Pezizomycotina</taxon>
        <taxon>Eurotiomycetes</taxon>
        <taxon>Eurotiomycetidae</taxon>
        <taxon>Eurotiales</taxon>
        <taxon>Trichocomaceae</taxon>
        <taxon>Talaromyces</taxon>
        <taxon>Talaromyces sect. Islandici</taxon>
    </lineage>
</organism>
<evidence type="ECO:0000313" key="2">
    <source>
        <dbReference type="Proteomes" id="UP000509510"/>
    </source>
</evidence>
<dbReference type="RefSeq" id="XP_035342743.1">
    <property type="nucleotide sequence ID" value="XM_035486850.1"/>
</dbReference>
<protein>
    <submittedName>
        <fullName evidence="1">Uncharacterized protein</fullName>
    </submittedName>
</protein>
<evidence type="ECO:0000313" key="1">
    <source>
        <dbReference type="EMBL" id="QKX56565.1"/>
    </source>
</evidence>
<sequence>MVGYPRAHQLHARCWELIERFFGYDAENNLEILLNIFQERWIGLDGKTKGTACYDFLREDLLWHKNPIVKHDPVKILPLHALVEESVQRPGIEKLASEAPELRPIFFDIKHTAVSSIFPCEIQWMIIDLLDYKDIPKLLRAFGWVLSNTYWSKRLPKDLIFELDDLMKDNVEIDWQFLTLGVEKLFQRSYGLLNRRRLIPVLKKARDLFYEEVAKQQQQQQQQHEEQQQEEQYH</sequence>